<evidence type="ECO:0000313" key="2">
    <source>
        <dbReference type="EMBL" id="OMJ68073.1"/>
    </source>
</evidence>
<feature type="region of interest" description="Disordered" evidence="1">
    <location>
        <begin position="88"/>
        <end position="107"/>
    </location>
</feature>
<comment type="caution">
    <text evidence="2">The sequence shown here is derived from an EMBL/GenBank/DDBJ whole genome shotgun (WGS) entry which is preliminary data.</text>
</comment>
<reference evidence="2 3" key="1">
    <citation type="submission" date="2016-11" db="EMBL/GenBank/DDBJ databases">
        <title>The macronuclear genome of Stentor coeruleus: a giant cell with tiny introns.</title>
        <authorList>
            <person name="Slabodnick M."/>
            <person name="Ruby J.G."/>
            <person name="Reiff S.B."/>
            <person name="Swart E.C."/>
            <person name="Gosai S."/>
            <person name="Prabakaran S."/>
            <person name="Witkowska E."/>
            <person name="Larue G.E."/>
            <person name="Fisher S."/>
            <person name="Freeman R.M."/>
            <person name="Gunawardena J."/>
            <person name="Chu W."/>
            <person name="Stover N.A."/>
            <person name="Gregory B.D."/>
            <person name="Nowacki M."/>
            <person name="Derisi J."/>
            <person name="Roy S.W."/>
            <person name="Marshall W.F."/>
            <person name="Sood P."/>
        </authorList>
    </citation>
    <scope>NUCLEOTIDE SEQUENCE [LARGE SCALE GENOMIC DNA]</scope>
    <source>
        <strain evidence="2">WM001</strain>
    </source>
</reference>
<dbReference type="Proteomes" id="UP000187209">
    <property type="component" value="Unassembled WGS sequence"/>
</dbReference>
<name>A0A1R2AU67_9CILI</name>
<accession>A0A1R2AU67</accession>
<organism evidence="2 3">
    <name type="scientific">Stentor coeruleus</name>
    <dbReference type="NCBI Taxonomy" id="5963"/>
    <lineage>
        <taxon>Eukaryota</taxon>
        <taxon>Sar</taxon>
        <taxon>Alveolata</taxon>
        <taxon>Ciliophora</taxon>
        <taxon>Postciliodesmatophora</taxon>
        <taxon>Heterotrichea</taxon>
        <taxon>Heterotrichida</taxon>
        <taxon>Stentoridae</taxon>
        <taxon>Stentor</taxon>
    </lineage>
</organism>
<evidence type="ECO:0000313" key="3">
    <source>
        <dbReference type="Proteomes" id="UP000187209"/>
    </source>
</evidence>
<dbReference type="AlphaFoldDB" id="A0A1R2AU67"/>
<dbReference type="EMBL" id="MPUH01001390">
    <property type="protein sequence ID" value="OMJ68073.1"/>
    <property type="molecule type" value="Genomic_DNA"/>
</dbReference>
<feature type="region of interest" description="Disordered" evidence="1">
    <location>
        <begin position="55"/>
        <end position="74"/>
    </location>
</feature>
<gene>
    <name evidence="2" type="ORF">SteCoe_34588</name>
</gene>
<feature type="compositionally biased region" description="Polar residues" evidence="1">
    <location>
        <begin position="96"/>
        <end position="107"/>
    </location>
</feature>
<sequence length="227" mass="26049">MFKKITKKAKFQSIETTEEEHKVEIKSKVQKKKVSKWLDVPIKDLNLAKDISSFLKESPNSSPKAQDPSLEDPFQTISETPIQITELEQTKDQKNPENLTDQPSDPLQSLLPSIYGKDFNSDFDMLAQTMTHRAEIESNGPISSSEEELQNSEIVCEDDEDLYMKKTSGVKENMKLSSLIMFIQEKISDIKSCKHQYKRRLEDIKKIIDESQDAITSLYVENIRSSI</sequence>
<keyword evidence="3" id="KW-1185">Reference proteome</keyword>
<protein>
    <submittedName>
        <fullName evidence="2">Uncharacterized protein</fullName>
    </submittedName>
</protein>
<proteinExistence type="predicted"/>
<evidence type="ECO:0000256" key="1">
    <source>
        <dbReference type="SAM" id="MobiDB-lite"/>
    </source>
</evidence>